<name>A0A2P2P9V0_RHIMU</name>
<dbReference type="EMBL" id="GGEC01070919">
    <property type="protein sequence ID" value="MBX51403.1"/>
    <property type="molecule type" value="Transcribed_RNA"/>
</dbReference>
<dbReference type="AlphaFoldDB" id="A0A2P2P9V0"/>
<protein>
    <submittedName>
        <fullName evidence="1">Uncharacterized protein</fullName>
    </submittedName>
</protein>
<accession>A0A2P2P9V0</accession>
<organism evidence="1">
    <name type="scientific">Rhizophora mucronata</name>
    <name type="common">Asiatic mangrove</name>
    <dbReference type="NCBI Taxonomy" id="61149"/>
    <lineage>
        <taxon>Eukaryota</taxon>
        <taxon>Viridiplantae</taxon>
        <taxon>Streptophyta</taxon>
        <taxon>Embryophyta</taxon>
        <taxon>Tracheophyta</taxon>
        <taxon>Spermatophyta</taxon>
        <taxon>Magnoliopsida</taxon>
        <taxon>eudicotyledons</taxon>
        <taxon>Gunneridae</taxon>
        <taxon>Pentapetalae</taxon>
        <taxon>rosids</taxon>
        <taxon>fabids</taxon>
        <taxon>Malpighiales</taxon>
        <taxon>Rhizophoraceae</taxon>
        <taxon>Rhizophora</taxon>
    </lineage>
</organism>
<evidence type="ECO:0000313" key="1">
    <source>
        <dbReference type="EMBL" id="MBX51403.1"/>
    </source>
</evidence>
<sequence length="41" mass="4721">MCRLTSNFNQLCQDKSLFATHIMQNIDTIIDKNKPHSTISI</sequence>
<proteinExistence type="predicted"/>
<reference evidence="1" key="1">
    <citation type="submission" date="2018-02" db="EMBL/GenBank/DDBJ databases">
        <title>Rhizophora mucronata_Transcriptome.</title>
        <authorList>
            <person name="Meera S.P."/>
            <person name="Sreeshan A."/>
            <person name="Augustine A."/>
        </authorList>
    </citation>
    <scope>NUCLEOTIDE SEQUENCE</scope>
    <source>
        <tissue evidence="1">Leaf</tissue>
    </source>
</reference>